<dbReference type="RefSeq" id="WP_382390381.1">
    <property type="nucleotide sequence ID" value="NZ_JBHTCQ010000001.1"/>
</dbReference>
<dbReference type="EMBL" id="JBHTCQ010000001">
    <property type="protein sequence ID" value="MFC7403685.1"/>
    <property type="molecule type" value="Genomic_DNA"/>
</dbReference>
<dbReference type="Proteomes" id="UP001596455">
    <property type="component" value="Unassembled WGS sequence"/>
</dbReference>
<feature type="signal peptide" evidence="1">
    <location>
        <begin position="1"/>
        <end position="26"/>
    </location>
</feature>
<reference evidence="3" key="1">
    <citation type="journal article" date="2019" name="Int. J. Syst. Evol. Microbiol.">
        <title>The Global Catalogue of Microorganisms (GCM) 10K type strain sequencing project: providing services to taxonomists for standard genome sequencing and annotation.</title>
        <authorList>
            <consortium name="The Broad Institute Genomics Platform"/>
            <consortium name="The Broad Institute Genome Sequencing Center for Infectious Disease"/>
            <person name="Wu L."/>
            <person name="Ma J."/>
        </authorList>
    </citation>
    <scope>NUCLEOTIDE SEQUENCE [LARGE SCALE GENOMIC DNA]</scope>
    <source>
        <strain evidence="3">JCM 1490</strain>
    </source>
</reference>
<dbReference type="PROSITE" id="PS51257">
    <property type="entry name" value="PROKAR_LIPOPROTEIN"/>
    <property type="match status" value="1"/>
</dbReference>
<proteinExistence type="predicted"/>
<accession>A0ABW2Q2G5</accession>
<name>A0ABW2Q2G5_9MICO</name>
<comment type="caution">
    <text evidence="2">The sequence shown here is derived from an EMBL/GenBank/DDBJ whole genome shotgun (WGS) entry which is preliminary data.</text>
</comment>
<evidence type="ECO:0000313" key="2">
    <source>
        <dbReference type="EMBL" id="MFC7403685.1"/>
    </source>
</evidence>
<evidence type="ECO:0000256" key="1">
    <source>
        <dbReference type="SAM" id="SignalP"/>
    </source>
</evidence>
<organism evidence="2 3">
    <name type="scientific">Georgenia alba</name>
    <dbReference type="NCBI Taxonomy" id="2233858"/>
    <lineage>
        <taxon>Bacteria</taxon>
        <taxon>Bacillati</taxon>
        <taxon>Actinomycetota</taxon>
        <taxon>Actinomycetes</taxon>
        <taxon>Micrococcales</taxon>
        <taxon>Bogoriellaceae</taxon>
        <taxon>Georgenia</taxon>
    </lineage>
</organism>
<evidence type="ECO:0000313" key="3">
    <source>
        <dbReference type="Proteomes" id="UP001596455"/>
    </source>
</evidence>
<sequence>MRRTVAVLAGTIGALTLAGCGAAATAGTDRPDRDGGTGLVTTTTPALVSDGGDGAELCVGPITMSVPAGCSGPRLVGWDWADHDGDFAEVGGVRQGLFVVVGTYDGSSLTVREVTPQDEWDGEYPDHSRDFSTPCPEPAGGWQVQDPALTTEETLQQVGWVARGLEGYAGSWTDVSTNPAFERQDLGEEEHARLLNDPTQLVFNVAVTGAPAVAEERLREVWGGALCVSTAERTEAELRDIEDAVSDMPGYLDSSVLSPENVLDLHVVHDDGTLQDELDAEYGPGVVRVSADLTAVG</sequence>
<gene>
    <name evidence="2" type="ORF">ACFQQL_01085</name>
</gene>
<protein>
    <submittedName>
        <fullName evidence="2">Uncharacterized protein</fullName>
    </submittedName>
</protein>
<keyword evidence="1" id="KW-0732">Signal</keyword>
<keyword evidence="3" id="KW-1185">Reference proteome</keyword>
<feature type="chain" id="PRO_5045182093" evidence="1">
    <location>
        <begin position="27"/>
        <end position="297"/>
    </location>
</feature>